<evidence type="ECO:0000259" key="4">
    <source>
        <dbReference type="PROSITE" id="PS51987"/>
    </source>
</evidence>
<dbReference type="Proteomes" id="UP001174691">
    <property type="component" value="Unassembled WGS sequence"/>
</dbReference>
<dbReference type="SUPFAM" id="SSF55931">
    <property type="entry name" value="Glutamine synthetase/guanido kinase"/>
    <property type="match status" value="1"/>
</dbReference>
<dbReference type="Gene3D" id="3.30.590.10">
    <property type="entry name" value="Glutamine synthetase/guanido kinase, catalytic domain"/>
    <property type="match status" value="1"/>
</dbReference>
<keyword evidence="1" id="KW-0436">Ligase</keyword>
<reference evidence="5" key="1">
    <citation type="submission" date="2022-07" db="EMBL/GenBank/DDBJ databases">
        <title>Fungi with potential for degradation of polypropylene.</title>
        <authorList>
            <person name="Gostincar C."/>
        </authorList>
    </citation>
    <scope>NUCLEOTIDE SEQUENCE</scope>
    <source>
        <strain evidence="5">EXF-13287</strain>
    </source>
</reference>
<evidence type="ECO:0000256" key="1">
    <source>
        <dbReference type="ARBA" id="ARBA00022598"/>
    </source>
</evidence>
<evidence type="ECO:0000313" key="5">
    <source>
        <dbReference type="EMBL" id="KAJ9133101.1"/>
    </source>
</evidence>
<accession>A0AA38R3N7</accession>
<comment type="similarity">
    <text evidence="2 3">Belongs to the glutamine synthetase family.</text>
</comment>
<dbReference type="InterPro" id="IPR008146">
    <property type="entry name" value="Gln_synth_cat_dom"/>
</dbReference>
<name>A0AA38R3N7_9PEZI</name>
<dbReference type="EMBL" id="JANBVN010000209">
    <property type="protein sequence ID" value="KAJ9133101.1"/>
    <property type="molecule type" value="Genomic_DNA"/>
</dbReference>
<dbReference type="GO" id="GO:0004356">
    <property type="term" value="F:glutamine synthetase activity"/>
    <property type="evidence" value="ECO:0007669"/>
    <property type="project" value="InterPro"/>
</dbReference>
<dbReference type="InterPro" id="IPR014746">
    <property type="entry name" value="Gln_synth/guanido_kin_cat_dom"/>
</dbReference>
<gene>
    <name evidence="5" type="ORF">NKR19_g9180</name>
</gene>
<organism evidence="5 6">
    <name type="scientific">Coniochaeta hoffmannii</name>
    <dbReference type="NCBI Taxonomy" id="91930"/>
    <lineage>
        <taxon>Eukaryota</taxon>
        <taxon>Fungi</taxon>
        <taxon>Dikarya</taxon>
        <taxon>Ascomycota</taxon>
        <taxon>Pezizomycotina</taxon>
        <taxon>Sordariomycetes</taxon>
        <taxon>Sordariomycetidae</taxon>
        <taxon>Coniochaetales</taxon>
        <taxon>Coniochaetaceae</taxon>
        <taxon>Coniochaeta</taxon>
    </lineage>
</organism>
<dbReference type="AlphaFoldDB" id="A0AA38R3N7"/>
<feature type="domain" description="GS catalytic" evidence="4">
    <location>
        <begin position="109"/>
        <end position="426"/>
    </location>
</feature>
<evidence type="ECO:0000256" key="3">
    <source>
        <dbReference type="RuleBase" id="RU000384"/>
    </source>
</evidence>
<dbReference type="PANTHER" id="PTHR43785">
    <property type="entry name" value="GAMMA-GLUTAMYLPUTRESCINE SYNTHETASE"/>
    <property type="match status" value="1"/>
</dbReference>
<dbReference type="PROSITE" id="PS51987">
    <property type="entry name" value="GS_CATALYTIC"/>
    <property type="match status" value="1"/>
</dbReference>
<evidence type="ECO:0000313" key="6">
    <source>
        <dbReference type="Proteomes" id="UP001174691"/>
    </source>
</evidence>
<dbReference type="Pfam" id="PF00120">
    <property type="entry name" value="Gln-synt_C"/>
    <property type="match status" value="1"/>
</dbReference>
<proteinExistence type="inferred from homology"/>
<keyword evidence="6" id="KW-1185">Reference proteome</keyword>
<protein>
    <submittedName>
        <fullName evidence="5">Glutamine synthetase, beta-Grasp</fullName>
    </submittedName>
</protein>
<sequence>MSEEFFNEHAGVKYVRVQWTDYSGIFHCRLITKAKCLRMIQADHPYKAPVNSVITPISTAPGCDASPPQVWELHPEWDTLRLCGFAPAHASVICSFTRTGAENPFAMCPRTLLQRTVKEFEDQYSASLLVGFEVEFVLLDESLQVPASLDRIEGSSMSSGIRGRSLAIVEDIFDALEMSDVPVHHMHTEAKDQLEFSMEPRSPMRAVDDLMYAQETIRTVAIRHGLKATMTPKPFLKRFPTNGLHMHISVSPTSLGDSFLAGILSKLRVLCAFGLPSWDSYHRVEDDGTGVWVGWGTENRDLPLRGIGPAHWEIRPADTTANFYLFLAVAVAAGSAGIEVERPLTWKDCRIFPENLSLSERAHYGIKDCLPRSFSAAMEGAKADVDIPVWVGEELLEKYFKMKDKEVELFGKMTDEERRQKFIAFF</sequence>
<comment type="caution">
    <text evidence="5">The sequence shown here is derived from an EMBL/GenBank/DDBJ whole genome shotgun (WGS) entry which is preliminary data.</text>
</comment>
<dbReference type="SMART" id="SM01230">
    <property type="entry name" value="Gln-synt_C"/>
    <property type="match status" value="1"/>
</dbReference>
<evidence type="ECO:0000256" key="2">
    <source>
        <dbReference type="PROSITE-ProRule" id="PRU01331"/>
    </source>
</evidence>
<dbReference type="PANTHER" id="PTHR43785:SF2">
    <property type="entry name" value="TYPE-1 GLUTAMINE SYNTHETASE 1"/>
    <property type="match status" value="1"/>
</dbReference>